<sequence>MANFARQYSSASPVLAIPPQPYYQTQLSAGTFGRHNSSPMSLSAAQSALIAPVRSTGRKRSRDEASINLEPDLLDVVTQDSQEHWVNGQGMILSKAGKGCVADASTQSTLWLEDKNEQEHQPRYQNEASQPQVRSHKSQRLDQNLSHATRPKTSISPSSSNSCHKGSAGNDFLRIDKFTIHLGIGWRKLSSEEHIQAAARGWARFIENNFALSKVIICLESKGLQSYLVEASDGYYLFTENLRHGRLVSRTAEGALQNLQLSPPNFEGPELGLMAGGDRQSNALTDSAMVID</sequence>
<comment type="caution">
    <text evidence="2">The sequence shown here is derived from an EMBL/GenBank/DDBJ whole genome shotgun (WGS) entry which is preliminary data.</text>
</comment>
<keyword evidence="3" id="KW-1185">Reference proteome</keyword>
<dbReference type="AlphaFoldDB" id="A0A0B2WT98"/>
<gene>
    <name evidence="2" type="ORF">MAM_02964</name>
</gene>
<evidence type="ECO:0000313" key="3">
    <source>
        <dbReference type="Proteomes" id="UP000030816"/>
    </source>
</evidence>
<accession>A0A0B2WT98</accession>
<dbReference type="EMBL" id="AZHE01000005">
    <property type="protein sequence ID" value="KHN99266.1"/>
    <property type="molecule type" value="Genomic_DNA"/>
</dbReference>
<dbReference type="GeneID" id="63737419"/>
<organism evidence="2 3">
    <name type="scientific">Metarhizium album (strain ARSEF 1941)</name>
    <dbReference type="NCBI Taxonomy" id="1081103"/>
    <lineage>
        <taxon>Eukaryota</taxon>
        <taxon>Fungi</taxon>
        <taxon>Dikarya</taxon>
        <taxon>Ascomycota</taxon>
        <taxon>Pezizomycotina</taxon>
        <taxon>Sordariomycetes</taxon>
        <taxon>Hypocreomycetidae</taxon>
        <taxon>Hypocreales</taxon>
        <taxon>Clavicipitaceae</taxon>
        <taxon>Metarhizium</taxon>
    </lineage>
</organism>
<dbReference type="OrthoDB" id="5359669at2759"/>
<feature type="compositionally biased region" description="Polar residues" evidence="1">
    <location>
        <begin position="123"/>
        <end position="133"/>
    </location>
</feature>
<name>A0A0B2WT98_METAS</name>
<evidence type="ECO:0000256" key="1">
    <source>
        <dbReference type="SAM" id="MobiDB-lite"/>
    </source>
</evidence>
<dbReference type="STRING" id="1081103.A0A0B2WT98"/>
<reference evidence="2 3" key="1">
    <citation type="journal article" date="2014" name="Proc. Natl. Acad. Sci. U.S.A.">
        <title>Trajectory and genomic determinants of fungal-pathogen speciation and host adaptation.</title>
        <authorList>
            <person name="Hu X."/>
            <person name="Xiao G."/>
            <person name="Zheng P."/>
            <person name="Shang Y."/>
            <person name="Su Y."/>
            <person name="Zhang X."/>
            <person name="Liu X."/>
            <person name="Zhan S."/>
            <person name="St Leger R.J."/>
            <person name="Wang C."/>
        </authorList>
    </citation>
    <scope>NUCLEOTIDE SEQUENCE [LARGE SCALE GENOMIC DNA]</scope>
    <source>
        <strain evidence="2 3">ARSEF 1941</strain>
    </source>
</reference>
<dbReference type="Proteomes" id="UP000030816">
    <property type="component" value="Unassembled WGS sequence"/>
</dbReference>
<dbReference type="HOGENOM" id="CLU_047454_1_0_1"/>
<dbReference type="RefSeq" id="XP_040680332.1">
    <property type="nucleotide sequence ID" value="XM_040821763.1"/>
</dbReference>
<feature type="compositionally biased region" description="Polar residues" evidence="1">
    <location>
        <begin position="141"/>
        <end position="153"/>
    </location>
</feature>
<proteinExistence type="predicted"/>
<protein>
    <submittedName>
        <fullName evidence="2">Uncharacterized protein</fullName>
    </submittedName>
</protein>
<feature type="region of interest" description="Disordered" evidence="1">
    <location>
        <begin position="116"/>
        <end position="164"/>
    </location>
</feature>
<evidence type="ECO:0000313" key="2">
    <source>
        <dbReference type="EMBL" id="KHN99266.1"/>
    </source>
</evidence>